<dbReference type="InterPro" id="IPR050951">
    <property type="entry name" value="Retrovirus_Pol_polyprotein"/>
</dbReference>
<dbReference type="SUPFAM" id="SSF56672">
    <property type="entry name" value="DNA/RNA polymerases"/>
    <property type="match status" value="1"/>
</dbReference>
<dbReference type="Pfam" id="PF17919">
    <property type="entry name" value="RT_RNaseH_2"/>
    <property type="match status" value="1"/>
</dbReference>
<protein>
    <recommendedName>
        <fullName evidence="6">Integrase zinc-binding domain-containing protein</fullName>
    </recommendedName>
</protein>
<dbReference type="OrthoDB" id="6411872at2759"/>
<dbReference type="PANTHER" id="PTHR37984:SF5">
    <property type="entry name" value="PROTEIN NYNRIN-LIKE"/>
    <property type="match status" value="1"/>
</dbReference>
<dbReference type="AlphaFoldDB" id="A0A814F9D3"/>
<dbReference type="Proteomes" id="UP000663879">
    <property type="component" value="Unassembled WGS sequence"/>
</dbReference>
<evidence type="ECO:0000259" key="2">
    <source>
        <dbReference type="Pfam" id="PF17919"/>
    </source>
</evidence>
<name>A0A814F9D3_9BILA</name>
<keyword evidence="5" id="KW-1185">Reference proteome</keyword>
<sequence length="352" mass="40462">SDECEIAFNELKKKLSSYPVLRLPDVNKTFFLTKDATGYCIGVVLSQKDDKGSTLANADALSRPAIDYLVTVECTEEDEIVISSVSIKEVNQDVWEDANLLHYIQFNKIIAGLSKKEVNKIKNVAKNYKFDNSKLLCLKNDVELEVPKPEDGKIIIEKVHNFGHFGEDSTLHRIKESNTWPYMLALINQCVTCQRNGKASEIIPNIRFVKGIPDIDEFDQEKNNLIILDDLMKECEEDCSIQKLFTIDSHHRNISVFFVTQNIFSKGKFTRTLNLNSNYLILFNNPRVRLQTLMLARQMFPNKVSFFMENFEDASSKPHGYIFIDLNQSTENRNRIQTGITPDETRIIYTLK</sequence>
<feature type="domain" description="Integrase zinc-binding" evidence="3">
    <location>
        <begin position="154"/>
        <end position="197"/>
    </location>
</feature>
<dbReference type="EMBL" id="CAJNOC010003443">
    <property type="protein sequence ID" value="CAF0982747.1"/>
    <property type="molecule type" value="Genomic_DNA"/>
</dbReference>
<evidence type="ECO:0000313" key="4">
    <source>
        <dbReference type="EMBL" id="CAF0982747.1"/>
    </source>
</evidence>
<dbReference type="Pfam" id="PF17921">
    <property type="entry name" value="Integrase_H2C2"/>
    <property type="match status" value="1"/>
</dbReference>
<organism evidence="4 5">
    <name type="scientific">Brachionus calyciflorus</name>
    <dbReference type="NCBI Taxonomy" id="104777"/>
    <lineage>
        <taxon>Eukaryota</taxon>
        <taxon>Metazoa</taxon>
        <taxon>Spiralia</taxon>
        <taxon>Gnathifera</taxon>
        <taxon>Rotifera</taxon>
        <taxon>Eurotatoria</taxon>
        <taxon>Monogononta</taxon>
        <taxon>Pseudotrocha</taxon>
        <taxon>Ploima</taxon>
        <taxon>Brachionidae</taxon>
        <taxon>Brachionus</taxon>
    </lineage>
</organism>
<dbReference type="PANTHER" id="PTHR37984">
    <property type="entry name" value="PROTEIN CBG26694"/>
    <property type="match status" value="1"/>
</dbReference>
<dbReference type="InterPro" id="IPR041577">
    <property type="entry name" value="RT_RNaseH_2"/>
</dbReference>
<feature type="domain" description="Reverse transcriptase/retrotransposon-derived protein RNase H-like" evidence="2">
    <location>
        <begin position="2"/>
        <end position="53"/>
    </location>
</feature>
<dbReference type="InterPro" id="IPR043502">
    <property type="entry name" value="DNA/RNA_pol_sf"/>
</dbReference>
<evidence type="ECO:0000259" key="3">
    <source>
        <dbReference type="Pfam" id="PF17921"/>
    </source>
</evidence>
<dbReference type="Gene3D" id="1.10.340.70">
    <property type="match status" value="1"/>
</dbReference>
<gene>
    <name evidence="4" type="ORF">OXX778_LOCUS15508</name>
</gene>
<evidence type="ECO:0008006" key="6">
    <source>
        <dbReference type="Google" id="ProtNLM"/>
    </source>
</evidence>
<dbReference type="InterPro" id="IPR041588">
    <property type="entry name" value="Integrase_H2C2"/>
</dbReference>
<dbReference type="GO" id="GO:0003824">
    <property type="term" value="F:catalytic activity"/>
    <property type="evidence" value="ECO:0007669"/>
    <property type="project" value="UniProtKB-KW"/>
</dbReference>
<accession>A0A814F9D3</accession>
<reference evidence="4" key="1">
    <citation type="submission" date="2021-02" db="EMBL/GenBank/DDBJ databases">
        <authorList>
            <person name="Nowell W R."/>
        </authorList>
    </citation>
    <scope>NUCLEOTIDE SEQUENCE</scope>
    <source>
        <strain evidence="4">Ploen Becks lab</strain>
    </source>
</reference>
<evidence type="ECO:0000313" key="5">
    <source>
        <dbReference type="Proteomes" id="UP000663879"/>
    </source>
</evidence>
<evidence type="ECO:0000256" key="1">
    <source>
        <dbReference type="ARBA" id="ARBA00023268"/>
    </source>
</evidence>
<proteinExistence type="predicted"/>
<feature type="non-terminal residue" evidence="4">
    <location>
        <position position="1"/>
    </location>
</feature>
<comment type="caution">
    <text evidence="4">The sequence shown here is derived from an EMBL/GenBank/DDBJ whole genome shotgun (WGS) entry which is preliminary data.</text>
</comment>
<keyword evidence="1" id="KW-0511">Multifunctional enzyme</keyword>